<keyword evidence="1" id="KW-0812">Transmembrane</keyword>
<sequence>MLNNKQKKQAINGGKLLHVRNNPDKILEYIILFILRHARKHVFKIFEDIHCGNEKTFLIRFPTYMKNVCNKDHAKLRTLWFWQIHNLILAINVLLIYINNEYHMYHKK</sequence>
<name>A2PZS2_9VIRU</name>
<dbReference type="EMBL" id="AB289935">
    <property type="protein sequence ID" value="BAF45494.1"/>
    <property type="molecule type" value="Genomic_DNA"/>
</dbReference>
<dbReference type="KEGG" id="vg:5179552"/>
<dbReference type="GeneID" id="5179552"/>
<keyword evidence="1" id="KW-0472">Membrane</keyword>
<evidence type="ECO:0000313" key="3">
    <source>
        <dbReference type="Proteomes" id="UP000203987"/>
    </source>
</evidence>
<evidence type="ECO:0000256" key="1">
    <source>
        <dbReference type="SAM" id="Phobius"/>
    </source>
</evidence>
<reference evidence="2 3" key="1">
    <citation type="journal article" date="2007" name="J. Virol.">
        <title>Genomic and morphological features of a banchine polydnavirus: comparison with bracoviruses and ichnoviruses.</title>
        <authorList>
            <person name="Lapointe R."/>
            <person name="Tanaka K."/>
            <person name="Barney W.E."/>
            <person name="Whitfield J.B."/>
            <person name="Banks J.C."/>
            <person name="Beliveau C."/>
            <person name="Stoltz D."/>
            <person name="Webb B.A."/>
            <person name="Cusson M."/>
        </authorList>
    </citation>
    <scope>NUCLEOTIDE SEQUENCE [LARGE SCALE GENOMIC DNA]</scope>
</reference>
<dbReference type="RefSeq" id="YP_001029365.1">
    <property type="nucleotide sequence ID" value="NC_008867.1"/>
</dbReference>
<feature type="transmembrane region" description="Helical" evidence="1">
    <location>
        <begin position="79"/>
        <end position="98"/>
    </location>
</feature>
<organism evidence="2 3">
    <name type="scientific">Ichnoviriform fumiferanae</name>
    <dbReference type="NCBI Taxonomy" id="419435"/>
    <lineage>
        <taxon>Viruses</taxon>
        <taxon>Viruses incertae sedis</taxon>
        <taxon>Polydnaviriformidae</taxon>
        <taxon>Ichnoviriform</taxon>
    </lineage>
</organism>
<accession>A2PZS2</accession>
<proteinExistence type="predicted"/>
<keyword evidence="1" id="KW-1133">Transmembrane helix</keyword>
<evidence type="ECO:0000313" key="2">
    <source>
        <dbReference type="EMBL" id="BAF45494.1"/>
    </source>
</evidence>
<protein>
    <submittedName>
        <fullName evidence="2">GfV-B23-ORF1</fullName>
    </submittedName>
</protein>
<dbReference type="Proteomes" id="UP000203987">
    <property type="component" value="Genome"/>
</dbReference>